<evidence type="ECO:0008006" key="4">
    <source>
        <dbReference type="Google" id="ProtNLM"/>
    </source>
</evidence>
<protein>
    <recommendedName>
        <fullName evidence="4">DUF3800 domain-containing protein</fullName>
    </recommendedName>
</protein>
<accession>A0ABN1ZU39</accession>
<evidence type="ECO:0000313" key="2">
    <source>
        <dbReference type="EMBL" id="GAA1504346.1"/>
    </source>
</evidence>
<organism evidence="2 3">
    <name type="scientific">Terrabacter terrae</name>
    <dbReference type="NCBI Taxonomy" id="318434"/>
    <lineage>
        <taxon>Bacteria</taxon>
        <taxon>Bacillati</taxon>
        <taxon>Actinomycetota</taxon>
        <taxon>Actinomycetes</taxon>
        <taxon>Micrococcales</taxon>
        <taxon>Intrasporangiaceae</taxon>
        <taxon>Terrabacter</taxon>
    </lineage>
</organism>
<dbReference type="EMBL" id="BAAANB010000176">
    <property type="protein sequence ID" value="GAA1504346.1"/>
    <property type="molecule type" value="Genomic_DNA"/>
</dbReference>
<reference evidence="2 3" key="1">
    <citation type="journal article" date="2019" name="Int. J. Syst. Evol. Microbiol.">
        <title>The Global Catalogue of Microorganisms (GCM) 10K type strain sequencing project: providing services to taxonomists for standard genome sequencing and annotation.</title>
        <authorList>
            <consortium name="The Broad Institute Genomics Platform"/>
            <consortium name="The Broad Institute Genome Sequencing Center for Infectious Disease"/>
            <person name="Wu L."/>
            <person name="Ma J."/>
        </authorList>
    </citation>
    <scope>NUCLEOTIDE SEQUENCE [LARGE SCALE GENOMIC DNA]</scope>
    <source>
        <strain evidence="2 3">JCM 14283</strain>
    </source>
</reference>
<evidence type="ECO:0000256" key="1">
    <source>
        <dbReference type="SAM" id="MobiDB-lite"/>
    </source>
</evidence>
<dbReference type="Proteomes" id="UP001501285">
    <property type="component" value="Unassembled WGS sequence"/>
</dbReference>
<feature type="compositionally biased region" description="Polar residues" evidence="1">
    <location>
        <begin position="1"/>
        <end position="13"/>
    </location>
</feature>
<name>A0ABN1ZU39_9MICO</name>
<sequence>MPSSARVPASTTLEVACDESGSEGEKLVGGSTDTFAHASVAVSTAVAEETIARVRVEARSPATEVKASVVLRPQNRRVLEWLLGDRGPLLGHSHVHLTDKALHLTGRMLWLLRDGARDGMGGGVDGDGDARGLHREAARRVGREAWVSVLAAFNDVVRARSLEEASAGASLLACRLSEVGGQLDRSLPAEGWSVPLDPEGLLRLVARGRGALDPIVPALADTLRHWGSPGRPFRVVHDVQASLTEAAVRAAVTGSGAEASGAFRGLHFVDSHADPRVQLADFLAGAVRRIASQVLAGDADPTLVTLVTPYLSDRSVWLGPWPAGTGATSLPRVAGR</sequence>
<keyword evidence="3" id="KW-1185">Reference proteome</keyword>
<dbReference type="RefSeq" id="WP_343994969.1">
    <property type="nucleotide sequence ID" value="NZ_BAAANB010000176.1"/>
</dbReference>
<proteinExistence type="predicted"/>
<gene>
    <name evidence="2" type="ORF">GCM10009740_39590</name>
</gene>
<evidence type="ECO:0000313" key="3">
    <source>
        <dbReference type="Proteomes" id="UP001501285"/>
    </source>
</evidence>
<comment type="caution">
    <text evidence="2">The sequence shown here is derived from an EMBL/GenBank/DDBJ whole genome shotgun (WGS) entry which is preliminary data.</text>
</comment>
<feature type="region of interest" description="Disordered" evidence="1">
    <location>
        <begin position="1"/>
        <end position="26"/>
    </location>
</feature>